<dbReference type="Pfam" id="PF00589">
    <property type="entry name" value="Phage_integrase"/>
    <property type="match status" value="1"/>
</dbReference>
<proteinExistence type="inferred from homology"/>
<dbReference type="GO" id="GO:0015074">
    <property type="term" value="P:DNA integration"/>
    <property type="evidence" value="ECO:0007669"/>
    <property type="project" value="UniProtKB-KW"/>
</dbReference>
<sequence length="437" mass="51183">MLNINVENAEVIRFPRPSKNKDITRKTGLNRNKEGSVRKINGKIYVDFYYLDERVRESSGLSYNRENVRQVRDLLDKIIVSIKSGEFRYAEVFPNSKKAEYFTEKEFKVFGGNRSPEQVLFKDYVWTWYELLKDSERVSLRTLWGYKSYINNYLIPYFGKLKFADMNKSTFDKFVSWSKKQEYRGKTISNSTVNKIFVPLKMICKDASIEYGWGSAYNPFFGFKKPPKKDSYESLSPFSLEEQNAIITSLPDHWKPYFLFAFSVGLRQGEQIGIKPGDINWDDKTLKISRAITRDENGKFIMGNTKNRHSRRTINLIPAMLEALEMQDTIYKQFRKEYFFCSPKGLRVRASNLRQRVWIPALKKAGIEYREMKQTRHSFATNALSCGENPLWIAKVMGHRDTDMIIRVYGKYIEDAGRAKDGNKLDAMYQGYMGKEK</sequence>
<dbReference type="InterPro" id="IPR050808">
    <property type="entry name" value="Phage_Integrase"/>
</dbReference>
<evidence type="ECO:0000313" key="7">
    <source>
        <dbReference type="Proteomes" id="UP000663720"/>
    </source>
</evidence>
<dbReference type="GO" id="GO:0003677">
    <property type="term" value="F:DNA binding"/>
    <property type="evidence" value="ECO:0007669"/>
    <property type="project" value="UniProtKB-KW"/>
</dbReference>
<keyword evidence="4" id="KW-0233">DNA recombination</keyword>
<dbReference type="InterPro" id="IPR010998">
    <property type="entry name" value="Integrase_recombinase_N"/>
</dbReference>
<dbReference type="PANTHER" id="PTHR30629:SF2">
    <property type="entry name" value="PROPHAGE INTEGRASE INTS-RELATED"/>
    <property type="match status" value="1"/>
</dbReference>
<dbReference type="CDD" id="cd01189">
    <property type="entry name" value="INT_ICEBs1_C_like"/>
    <property type="match status" value="1"/>
</dbReference>
<dbReference type="Pfam" id="PF14659">
    <property type="entry name" value="Phage_int_SAM_3"/>
    <property type="match status" value="1"/>
</dbReference>
<dbReference type="SUPFAM" id="SSF56349">
    <property type="entry name" value="DNA breaking-rejoining enzymes"/>
    <property type="match status" value="1"/>
</dbReference>
<evidence type="ECO:0000256" key="2">
    <source>
        <dbReference type="ARBA" id="ARBA00022908"/>
    </source>
</evidence>
<organism evidence="6 7">
    <name type="scientific">Desulfonema limicola</name>
    <dbReference type="NCBI Taxonomy" id="45656"/>
    <lineage>
        <taxon>Bacteria</taxon>
        <taxon>Pseudomonadati</taxon>
        <taxon>Thermodesulfobacteriota</taxon>
        <taxon>Desulfobacteria</taxon>
        <taxon>Desulfobacterales</taxon>
        <taxon>Desulfococcaceae</taxon>
        <taxon>Desulfonema</taxon>
    </lineage>
</organism>
<dbReference type="EMBL" id="CP061799">
    <property type="protein sequence ID" value="QTA82340.1"/>
    <property type="molecule type" value="Genomic_DNA"/>
</dbReference>
<evidence type="ECO:0000259" key="5">
    <source>
        <dbReference type="PROSITE" id="PS51898"/>
    </source>
</evidence>
<comment type="similarity">
    <text evidence="1">Belongs to the 'phage' integrase family.</text>
</comment>
<reference evidence="6" key="1">
    <citation type="journal article" date="2021" name="Microb. Physiol.">
        <title>Proteogenomic Insights into the Physiology of Marine, Sulfate-Reducing, Filamentous Desulfonema limicola and Desulfonema magnum.</title>
        <authorList>
            <person name="Schnaars V."/>
            <person name="Wohlbrand L."/>
            <person name="Scheve S."/>
            <person name="Hinrichs C."/>
            <person name="Reinhardt R."/>
            <person name="Rabus R."/>
        </authorList>
    </citation>
    <scope>NUCLEOTIDE SEQUENCE</scope>
    <source>
        <strain evidence="6">5ac10</strain>
    </source>
</reference>
<dbReference type="Gene3D" id="1.10.150.130">
    <property type="match status" value="1"/>
</dbReference>
<evidence type="ECO:0000256" key="4">
    <source>
        <dbReference type="ARBA" id="ARBA00023172"/>
    </source>
</evidence>
<keyword evidence="2" id="KW-0229">DNA integration</keyword>
<dbReference type="InterPro" id="IPR011010">
    <property type="entry name" value="DNA_brk_join_enz"/>
</dbReference>
<evidence type="ECO:0000256" key="1">
    <source>
        <dbReference type="ARBA" id="ARBA00008857"/>
    </source>
</evidence>
<dbReference type="RefSeq" id="WP_207688281.1">
    <property type="nucleotide sequence ID" value="NZ_CP061799.1"/>
</dbReference>
<dbReference type="Gene3D" id="1.10.443.10">
    <property type="entry name" value="Intergrase catalytic core"/>
    <property type="match status" value="1"/>
</dbReference>
<dbReference type="InterPro" id="IPR022000">
    <property type="entry name" value="Min27-like_integrase_DNA_bind"/>
</dbReference>
<dbReference type="Pfam" id="PF12167">
    <property type="entry name" value="Arm-DNA-bind_2"/>
    <property type="match status" value="1"/>
</dbReference>
<accession>A0A975BBS0</accession>
<protein>
    <submittedName>
        <fullName evidence="6">Integrase superfamily protein</fullName>
    </submittedName>
</protein>
<dbReference type="InterPro" id="IPR002104">
    <property type="entry name" value="Integrase_catalytic"/>
</dbReference>
<dbReference type="PANTHER" id="PTHR30629">
    <property type="entry name" value="PROPHAGE INTEGRASE"/>
    <property type="match status" value="1"/>
</dbReference>
<keyword evidence="3" id="KW-0238">DNA-binding</keyword>
<keyword evidence="7" id="KW-1185">Reference proteome</keyword>
<dbReference type="InterPro" id="IPR013762">
    <property type="entry name" value="Integrase-like_cat_sf"/>
</dbReference>
<evidence type="ECO:0000313" key="6">
    <source>
        <dbReference type="EMBL" id="QTA82340.1"/>
    </source>
</evidence>
<dbReference type="InterPro" id="IPR004107">
    <property type="entry name" value="Integrase_SAM-like_N"/>
</dbReference>
<dbReference type="KEGG" id="dli:dnl_47140"/>
<feature type="domain" description="Tyr recombinase" evidence="5">
    <location>
        <begin position="233"/>
        <end position="422"/>
    </location>
</feature>
<dbReference type="GO" id="GO:0006310">
    <property type="term" value="P:DNA recombination"/>
    <property type="evidence" value="ECO:0007669"/>
    <property type="project" value="UniProtKB-KW"/>
</dbReference>
<evidence type="ECO:0000256" key="3">
    <source>
        <dbReference type="ARBA" id="ARBA00023125"/>
    </source>
</evidence>
<name>A0A975BBS0_9BACT</name>
<dbReference type="Proteomes" id="UP000663720">
    <property type="component" value="Chromosome"/>
</dbReference>
<dbReference type="PROSITE" id="PS51898">
    <property type="entry name" value="TYR_RECOMBINASE"/>
    <property type="match status" value="1"/>
</dbReference>
<dbReference type="AlphaFoldDB" id="A0A975BBS0"/>
<gene>
    <name evidence="6" type="ORF">dnl_47140</name>
</gene>